<dbReference type="Proteomes" id="UP001165269">
    <property type="component" value="Unassembled WGS sequence"/>
</dbReference>
<proteinExistence type="predicted"/>
<reference evidence="2" key="1">
    <citation type="submission" date="2022-03" db="EMBL/GenBank/DDBJ databases">
        <title>Streptomyces 7R015 and 7R016 isolated from Barleria lupulina in Thailand.</title>
        <authorList>
            <person name="Kanchanasin P."/>
            <person name="Phongsopitanun W."/>
            <person name="Tanasupawat S."/>
        </authorList>
    </citation>
    <scope>NUCLEOTIDE SEQUENCE</scope>
    <source>
        <strain evidence="2">7R015</strain>
    </source>
</reference>
<evidence type="ECO:0000256" key="1">
    <source>
        <dbReference type="SAM" id="MobiDB-lite"/>
    </source>
</evidence>
<organism evidence="2 3">
    <name type="scientific">Streptomyces cylindrosporus</name>
    <dbReference type="NCBI Taxonomy" id="2927583"/>
    <lineage>
        <taxon>Bacteria</taxon>
        <taxon>Bacillati</taxon>
        <taxon>Actinomycetota</taxon>
        <taxon>Actinomycetes</taxon>
        <taxon>Kitasatosporales</taxon>
        <taxon>Streptomycetaceae</taxon>
        <taxon>Streptomyces</taxon>
    </lineage>
</organism>
<accession>A0ABS9Y8K6</accession>
<feature type="compositionally biased region" description="Pro residues" evidence="1">
    <location>
        <begin position="68"/>
        <end position="83"/>
    </location>
</feature>
<sequence length="267" mass="28066">MNAGRRRAVLFLATLGTFGAALAGLYALTVLWLAHDAADRWAVAIAFAVAASGAVDKALSPWADDTPPTTPSPPPDPDPVPDPSDPEPEPSTGRPPRTRQRVTTAVVTAAATAAVGAIVYGVVAPKDGSGDTTSASRDYTLVYGHRTLSLKNYNYFFDLRAGAVSGSETAWSVSTNAGGDGKGAFEIQPLTDAYVVPGNTVPSPAQCAAKATRHPTEGRIHFRQAPPGRTVCLRDTTNGDVAVFTVIDVDHGNYATTDEITYYRHRS</sequence>
<name>A0ABS9Y8K6_9ACTN</name>
<evidence type="ECO:0000313" key="3">
    <source>
        <dbReference type="Proteomes" id="UP001165269"/>
    </source>
</evidence>
<dbReference type="EMBL" id="JALDAY010000006">
    <property type="protein sequence ID" value="MCI3273568.1"/>
    <property type="molecule type" value="Genomic_DNA"/>
</dbReference>
<keyword evidence="3" id="KW-1185">Reference proteome</keyword>
<dbReference type="RefSeq" id="WP_242766820.1">
    <property type="nucleotide sequence ID" value="NZ_JALDAY010000006.1"/>
</dbReference>
<gene>
    <name evidence="2" type="ORF">MQP27_20980</name>
</gene>
<feature type="region of interest" description="Disordered" evidence="1">
    <location>
        <begin position="59"/>
        <end position="102"/>
    </location>
</feature>
<protein>
    <recommendedName>
        <fullName evidence="4">Serine/threonine protein kinase</fullName>
    </recommendedName>
</protein>
<comment type="caution">
    <text evidence="2">The sequence shown here is derived from an EMBL/GenBank/DDBJ whole genome shotgun (WGS) entry which is preliminary data.</text>
</comment>
<evidence type="ECO:0000313" key="2">
    <source>
        <dbReference type="EMBL" id="MCI3273568.1"/>
    </source>
</evidence>
<evidence type="ECO:0008006" key="4">
    <source>
        <dbReference type="Google" id="ProtNLM"/>
    </source>
</evidence>